<keyword evidence="14" id="KW-1185">Reference proteome</keyword>
<keyword evidence="8" id="KW-0325">Glycoprotein</keyword>
<evidence type="ECO:0000256" key="10">
    <source>
        <dbReference type="SAM" id="MobiDB-lite"/>
    </source>
</evidence>
<dbReference type="GO" id="GO:0005886">
    <property type="term" value="C:plasma membrane"/>
    <property type="evidence" value="ECO:0007669"/>
    <property type="project" value="UniProtKB-SubCell"/>
</dbReference>
<feature type="transmembrane region" description="Helical" evidence="11">
    <location>
        <begin position="155"/>
        <end position="173"/>
    </location>
</feature>
<comment type="caution">
    <text evidence="13">The sequence shown here is derived from an EMBL/GenBank/DDBJ whole genome shotgun (WGS) entry which is preliminary data.</text>
</comment>
<comment type="subcellular location">
    <subcellularLocation>
        <location evidence="1">Cell membrane</location>
        <topology evidence="1">Multi-pass membrane protein</topology>
    </subcellularLocation>
</comment>
<keyword evidence="6 11" id="KW-0472">Membrane</keyword>
<keyword evidence="9" id="KW-0807">Transducer</keyword>
<evidence type="ECO:0000256" key="11">
    <source>
        <dbReference type="SAM" id="Phobius"/>
    </source>
</evidence>
<name>A0A811LNK9_9BILA</name>
<dbReference type="Gene3D" id="1.20.1070.10">
    <property type="entry name" value="Rhodopsin 7-helix transmembrane proteins"/>
    <property type="match status" value="1"/>
</dbReference>
<keyword evidence="2" id="KW-1003">Cell membrane</keyword>
<dbReference type="Proteomes" id="UP000783686">
    <property type="component" value="Unassembled WGS sequence"/>
</dbReference>
<dbReference type="Proteomes" id="UP000614601">
    <property type="component" value="Unassembled WGS sequence"/>
</dbReference>
<proteinExistence type="predicted"/>
<dbReference type="AlphaFoldDB" id="A0A811LNK9"/>
<feature type="compositionally biased region" description="Polar residues" evidence="10">
    <location>
        <begin position="27"/>
        <end position="44"/>
    </location>
</feature>
<organism evidence="13 14">
    <name type="scientific">Bursaphelenchus okinawaensis</name>
    <dbReference type="NCBI Taxonomy" id="465554"/>
    <lineage>
        <taxon>Eukaryota</taxon>
        <taxon>Metazoa</taxon>
        <taxon>Ecdysozoa</taxon>
        <taxon>Nematoda</taxon>
        <taxon>Chromadorea</taxon>
        <taxon>Rhabditida</taxon>
        <taxon>Tylenchina</taxon>
        <taxon>Tylenchomorpha</taxon>
        <taxon>Aphelenchoidea</taxon>
        <taxon>Aphelenchoididae</taxon>
        <taxon>Bursaphelenchus</taxon>
    </lineage>
</organism>
<evidence type="ECO:0000256" key="7">
    <source>
        <dbReference type="ARBA" id="ARBA00023170"/>
    </source>
</evidence>
<evidence type="ECO:0000259" key="12">
    <source>
        <dbReference type="PROSITE" id="PS50262"/>
    </source>
</evidence>
<dbReference type="SUPFAM" id="SSF81321">
    <property type="entry name" value="Family A G protein-coupled receptor-like"/>
    <property type="match status" value="1"/>
</dbReference>
<evidence type="ECO:0000256" key="5">
    <source>
        <dbReference type="ARBA" id="ARBA00023040"/>
    </source>
</evidence>
<evidence type="ECO:0000256" key="8">
    <source>
        <dbReference type="ARBA" id="ARBA00023180"/>
    </source>
</evidence>
<feature type="domain" description="G-protein coupled receptors family 1 profile" evidence="12">
    <location>
        <begin position="130"/>
        <end position="209"/>
    </location>
</feature>
<evidence type="ECO:0000313" key="13">
    <source>
        <dbReference type="EMBL" id="CAD5229028.1"/>
    </source>
</evidence>
<evidence type="ECO:0000256" key="4">
    <source>
        <dbReference type="ARBA" id="ARBA00022989"/>
    </source>
</evidence>
<feature type="compositionally biased region" description="Basic and acidic residues" evidence="10">
    <location>
        <begin position="67"/>
        <end position="83"/>
    </location>
</feature>
<reference evidence="13" key="1">
    <citation type="submission" date="2020-09" db="EMBL/GenBank/DDBJ databases">
        <authorList>
            <person name="Kikuchi T."/>
        </authorList>
    </citation>
    <scope>NUCLEOTIDE SEQUENCE</scope>
    <source>
        <strain evidence="13">SH1</strain>
    </source>
</reference>
<gene>
    <name evidence="13" type="ORF">BOKJ2_LOCUS13087</name>
</gene>
<keyword evidence="7" id="KW-0675">Receptor</keyword>
<keyword evidence="4 11" id="KW-1133">Transmembrane helix</keyword>
<evidence type="ECO:0000256" key="6">
    <source>
        <dbReference type="ARBA" id="ARBA00023136"/>
    </source>
</evidence>
<accession>A0A811LNK9</accession>
<feature type="region of interest" description="Disordered" evidence="10">
    <location>
        <begin position="18"/>
        <end position="83"/>
    </location>
</feature>
<dbReference type="PANTHER" id="PTHR24248">
    <property type="entry name" value="ADRENERGIC RECEPTOR-RELATED G-PROTEIN COUPLED RECEPTOR"/>
    <property type="match status" value="1"/>
</dbReference>
<feature type="transmembrane region" description="Helical" evidence="11">
    <location>
        <begin position="193"/>
        <end position="212"/>
    </location>
</feature>
<dbReference type="OrthoDB" id="5859976at2759"/>
<evidence type="ECO:0000256" key="9">
    <source>
        <dbReference type="ARBA" id="ARBA00023224"/>
    </source>
</evidence>
<dbReference type="GO" id="GO:0004930">
    <property type="term" value="F:G protein-coupled receptor activity"/>
    <property type="evidence" value="ECO:0007669"/>
    <property type="project" value="UniProtKB-KW"/>
</dbReference>
<keyword evidence="5" id="KW-0297">G-protein coupled receptor</keyword>
<protein>
    <recommendedName>
        <fullName evidence="12">G-protein coupled receptors family 1 profile domain-containing protein</fullName>
    </recommendedName>
</protein>
<dbReference type="PROSITE" id="PS50262">
    <property type="entry name" value="G_PROTEIN_RECEP_F1_2"/>
    <property type="match status" value="1"/>
</dbReference>
<dbReference type="PRINTS" id="PR00237">
    <property type="entry name" value="GPCRRHODOPSN"/>
</dbReference>
<dbReference type="EMBL" id="CAJFCW020000006">
    <property type="protein sequence ID" value="CAG9125555.1"/>
    <property type="molecule type" value="Genomic_DNA"/>
</dbReference>
<sequence>MKPVDGFNQGLRRTVLSKKRPLKNRQIGGSNSSVYGEIVNGTQRRNQRQEVLEMSPLAKASFTNRPDSLKSKHAFDSDRADKEHEADPLIEQFKIDNDQSLEQQQDIIKKKVERRSTRITHQFHRLRNHLQVIRRKNQEIETSTELANEHKASRVLAVVFTCFFTCWTPFFIMNFTMGFCGDTCSVPTRIASIILWLGYLSSTLNPIIYTIFNRRFREAFIKILKCKCFSSDNNYTRSQVYLTTDPTWSCIDKSYQQKESVAALNGNNSLTTTTTLCVPNKTDIRKQRQKLRTQHSHDEPSIQRRLSVHFPKARRNSDTLNPQ</sequence>
<evidence type="ECO:0000256" key="2">
    <source>
        <dbReference type="ARBA" id="ARBA00022475"/>
    </source>
</evidence>
<dbReference type="PANTHER" id="PTHR24248:SF174">
    <property type="entry name" value="TYRAMINE_OCTOPAMINE RECEPTOR"/>
    <property type="match status" value="1"/>
</dbReference>
<evidence type="ECO:0000256" key="1">
    <source>
        <dbReference type="ARBA" id="ARBA00004651"/>
    </source>
</evidence>
<evidence type="ECO:0000256" key="3">
    <source>
        <dbReference type="ARBA" id="ARBA00022692"/>
    </source>
</evidence>
<dbReference type="Pfam" id="PF00001">
    <property type="entry name" value="7tm_1"/>
    <property type="match status" value="1"/>
</dbReference>
<keyword evidence="3 11" id="KW-0812">Transmembrane</keyword>
<evidence type="ECO:0000313" key="14">
    <source>
        <dbReference type="Proteomes" id="UP000614601"/>
    </source>
</evidence>
<dbReference type="EMBL" id="CAJFDH010000006">
    <property type="protein sequence ID" value="CAD5229028.1"/>
    <property type="molecule type" value="Genomic_DNA"/>
</dbReference>
<dbReference type="InterPro" id="IPR017452">
    <property type="entry name" value="GPCR_Rhodpsn_7TM"/>
</dbReference>
<dbReference type="InterPro" id="IPR000276">
    <property type="entry name" value="GPCR_Rhodpsn"/>
</dbReference>